<evidence type="ECO:0000256" key="1">
    <source>
        <dbReference type="SAM" id="MobiDB-lite"/>
    </source>
</evidence>
<evidence type="ECO:0000259" key="2">
    <source>
        <dbReference type="Pfam" id="PF08241"/>
    </source>
</evidence>
<dbReference type="InterPro" id="IPR050508">
    <property type="entry name" value="Methyltransf_Superfamily"/>
</dbReference>
<dbReference type="CDD" id="cd02440">
    <property type="entry name" value="AdoMet_MTases"/>
    <property type="match status" value="1"/>
</dbReference>
<feature type="domain" description="Methyltransferase type 11" evidence="2">
    <location>
        <begin position="85"/>
        <end position="180"/>
    </location>
</feature>
<keyword evidence="3" id="KW-0808">Transferase</keyword>
<name>A0A5B9QPR9_9BACT</name>
<dbReference type="PANTHER" id="PTHR42912">
    <property type="entry name" value="METHYLTRANSFERASE"/>
    <property type="match status" value="1"/>
</dbReference>
<gene>
    <name evidence="3" type="ORF">UC8_19040</name>
</gene>
<accession>A0A5B9QPR9</accession>
<dbReference type="InterPro" id="IPR013216">
    <property type="entry name" value="Methyltransf_11"/>
</dbReference>
<dbReference type="GO" id="GO:0032259">
    <property type="term" value="P:methylation"/>
    <property type="evidence" value="ECO:0007669"/>
    <property type="project" value="UniProtKB-KW"/>
</dbReference>
<dbReference type="KEGG" id="rul:UC8_19040"/>
<evidence type="ECO:0000313" key="4">
    <source>
        <dbReference type="Proteomes" id="UP000325286"/>
    </source>
</evidence>
<dbReference type="AlphaFoldDB" id="A0A5B9QPR9"/>
<keyword evidence="3" id="KW-0489">Methyltransferase</keyword>
<reference evidence="3 4" key="1">
    <citation type="submission" date="2019-08" db="EMBL/GenBank/DDBJ databases">
        <title>Deep-cultivation of Planctomycetes and their phenomic and genomic characterization uncovers novel biology.</title>
        <authorList>
            <person name="Wiegand S."/>
            <person name="Jogler M."/>
            <person name="Boedeker C."/>
            <person name="Pinto D."/>
            <person name="Vollmers J."/>
            <person name="Rivas-Marin E."/>
            <person name="Kohn T."/>
            <person name="Peeters S.H."/>
            <person name="Heuer A."/>
            <person name="Rast P."/>
            <person name="Oberbeckmann S."/>
            <person name="Bunk B."/>
            <person name="Jeske O."/>
            <person name="Meyerdierks A."/>
            <person name="Storesund J.E."/>
            <person name="Kallscheuer N."/>
            <person name="Luecker S."/>
            <person name="Lage O.M."/>
            <person name="Pohl T."/>
            <person name="Merkel B.J."/>
            <person name="Hornburger P."/>
            <person name="Mueller R.-W."/>
            <person name="Bruemmer F."/>
            <person name="Labrenz M."/>
            <person name="Spormann A.M."/>
            <person name="Op den Camp H."/>
            <person name="Overmann J."/>
            <person name="Amann R."/>
            <person name="Jetten M.S.M."/>
            <person name="Mascher T."/>
            <person name="Medema M.H."/>
            <person name="Devos D.P."/>
            <person name="Kaster A.-K."/>
            <person name="Ovreas L."/>
            <person name="Rohde M."/>
            <person name="Galperin M.Y."/>
            <person name="Jogler C."/>
        </authorList>
    </citation>
    <scope>NUCLEOTIDE SEQUENCE [LARGE SCALE GENOMIC DNA]</scope>
    <source>
        <strain evidence="3 4">UC8</strain>
    </source>
</reference>
<evidence type="ECO:0000313" key="3">
    <source>
        <dbReference type="EMBL" id="QEG39902.1"/>
    </source>
</evidence>
<dbReference type="GO" id="GO:0008757">
    <property type="term" value="F:S-adenosylmethionine-dependent methyltransferase activity"/>
    <property type="evidence" value="ECO:0007669"/>
    <property type="project" value="InterPro"/>
</dbReference>
<organism evidence="3 4">
    <name type="scientific">Roseimaritima ulvae</name>
    <dbReference type="NCBI Taxonomy" id="980254"/>
    <lineage>
        <taxon>Bacteria</taxon>
        <taxon>Pseudomonadati</taxon>
        <taxon>Planctomycetota</taxon>
        <taxon>Planctomycetia</taxon>
        <taxon>Pirellulales</taxon>
        <taxon>Pirellulaceae</taxon>
        <taxon>Roseimaritima</taxon>
    </lineage>
</organism>
<dbReference type="Pfam" id="PF08241">
    <property type="entry name" value="Methyltransf_11"/>
    <property type="match status" value="1"/>
</dbReference>
<feature type="region of interest" description="Disordered" evidence="1">
    <location>
        <begin position="1"/>
        <end position="26"/>
    </location>
</feature>
<dbReference type="SUPFAM" id="SSF53335">
    <property type="entry name" value="S-adenosyl-L-methionine-dependent methyltransferases"/>
    <property type="match status" value="1"/>
</dbReference>
<dbReference type="PANTHER" id="PTHR42912:SF45">
    <property type="entry name" value="23S RRNA (GUANINE(745)-N(1))-METHYLTRANSFERASE"/>
    <property type="match status" value="1"/>
</dbReference>
<dbReference type="EMBL" id="CP042914">
    <property type="protein sequence ID" value="QEG39902.1"/>
    <property type="molecule type" value="Genomic_DNA"/>
</dbReference>
<dbReference type="EC" id="2.1.1.157" evidence="3"/>
<dbReference type="Proteomes" id="UP000325286">
    <property type="component" value="Chromosome"/>
</dbReference>
<sequence length="298" mass="32383">MPIEPSASGRSGEVTPAGGADFNPSSENLRLRQQAIERNRRAYDQMAAAQEPLCRPVQETDLGDPLKVVDPLGWLGPSIRGWKVLCLAAGGGKQSVLYATAGAQVTVVDLSPMMLELDRQAAKQRGLNLRIIEASMDALPMLDDGAFDAVIHPVSSCYLPDVQSVFREVARVTRPGGLYISQHKQPTSLQASATPDGQHYSLLHAYYRTQPVPAPPRDNHVTARLREPGAVEYLHRWEQLVGGICRSGFVVEDLVEPVHAKADSQAGSFADRAQFIAPYVRIKARRQGSATSTPTLIV</sequence>
<protein>
    <submittedName>
        <fullName evidence="3">Sarcosine/dimethylglycine N-methyltransferase</fullName>
        <ecNumber evidence="3">2.1.1.157</ecNumber>
    </submittedName>
</protein>
<dbReference type="InterPro" id="IPR029063">
    <property type="entry name" value="SAM-dependent_MTases_sf"/>
</dbReference>
<keyword evidence="4" id="KW-1185">Reference proteome</keyword>
<proteinExistence type="predicted"/>
<dbReference type="Gene3D" id="3.40.50.150">
    <property type="entry name" value="Vaccinia Virus protein VP39"/>
    <property type="match status" value="1"/>
</dbReference>